<protein>
    <submittedName>
        <fullName evidence="2">Uncharacterized protein</fullName>
    </submittedName>
</protein>
<reference evidence="2" key="1">
    <citation type="submission" date="2020-10" db="EMBL/GenBank/DDBJ databases">
        <authorList>
            <person name="Castelo-Branco R."/>
            <person name="Eusebio N."/>
            <person name="Adriana R."/>
            <person name="Vieira A."/>
            <person name="Brugerolle De Fraissinette N."/>
            <person name="Rezende De Castro R."/>
            <person name="Schneider M.P."/>
            <person name="Vasconcelos V."/>
            <person name="Leao P.N."/>
        </authorList>
    </citation>
    <scope>NUCLEOTIDE SEQUENCE</scope>
    <source>
        <strain evidence="2">LEGE 07157</strain>
    </source>
</reference>
<dbReference type="AlphaFoldDB" id="A0A8J7ISX7"/>
<evidence type="ECO:0000313" key="2">
    <source>
        <dbReference type="EMBL" id="MBE9116477.1"/>
    </source>
</evidence>
<feature type="coiled-coil region" evidence="1">
    <location>
        <begin position="79"/>
        <end position="113"/>
    </location>
</feature>
<evidence type="ECO:0000313" key="3">
    <source>
        <dbReference type="Proteomes" id="UP000654482"/>
    </source>
</evidence>
<comment type="caution">
    <text evidence="2">The sequence shown here is derived from an EMBL/GenBank/DDBJ whole genome shotgun (WGS) entry which is preliminary data.</text>
</comment>
<organism evidence="2 3">
    <name type="scientific">Lusitaniella coriacea LEGE 07157</name>
    <dbReference type="NCBI Taxonomy" id="945747"/>
    <lineage>
        <taxon>Bacteria</taxon>
        <taxon>Bacillati</taxon>
        <taxon>Cyanobacteriota</taxon>
        <taxon>Cyanophyceae</taxon>
        <taxon>Spirulinales</taxon>
        <taxon>Lusitaniellaceae</taxon>
        <taxon>Lusitaniella</taxon>
    </lineage>
</organism>
<accession>A0A8J7ISX7</accession>
<proteinExistence type="predicted"/>
<sequence length="117" mass="13567">MKIVKGLKYRDWQKRNKEHFESLSSDKQKKARKQGYCNRGWKKVISSWKILCKAHKKISSLFDYKLSQGDLIGAIDLSILEADKAKETAKLALKELNENQKKLDKLANEALQKYSPL</sequence>
<gene>
    <name evidence="2" type="ORF">IQ249_11255</name>
</gene>
<dbReference type="RefSeq" id="WP_194029569.1">
    <property type="nucleotide sequence ID" value="NZ_JADEWZ010000014.1"/>
</dbReference>
<dbReference type="Proteomes" id="UP000654482">
    <property type="component" value="Unassembled WGS sequence"/>
</dbReference>
<keyword evidence="3" id="KW-1185">Reference proteome</keyword>
<evidence type="ECO:0000256" key="1">
    <source>
        <dbReference type="SAM" id="Coils"/>
    </source>
</evidence>
<dbReference type="EMBL" id="JADEWZ010000014">
    <property type="protein sequence ID" value="MBE9116477.1"/>
    <property type="molecule type" value="Genomic_DNA"/>
</dbReference>
<name>A0A8J7ISX7_9CYAN</name>
<keyword evidence="1" id="KW-0175">Coiled coil</keyword>